<keyword evidence="4 5" id="KW-0472">Membrane</keyword>
<dbReference type="SUPFAM" id="SSF52091">
    <property type="entry name" value="SpoIIaa-like"/>
    <property type="match status" value="1"/>
</dbReference>
<organism evidence="7 8">
    <name type="scientific">Portibacter lacus</name>
    <dbReference type="NCBI Taxonomy" id="1099794"/>
    <lineage>
        <taxon>Bacteria</taxon>
        <taxon>Pseudomonadati</taxon>
        <taxon>Bacteroidota</taxon>
        <taxon>Saprospiria</taxon>
        <taxon>Saprospirales</taxon>
        <taxon>Haliscomenobacteraceae</taxon>
        <taxon>Portibacter</taxon>
    </lineage>
</organism>
<keyword evidence="2 5" id="KW-0812">Transmembrane</keyword>
<dbReference type="InterPro" id="IPR001902">
    <property type="entry name" value="SLC26A/SulP_fam"/>
</dbReference>
<dbReference type="GO" id="GO:0008271">
    <property type="term" value="F:secondary active sulfate transmembrane transporter activity"/>
    <property type="evidence" value="ECO:0007669"/>
    <property type="project" value="InterPro"/>
</dbReference>
<proteinExistence type="predicted"/>
<protein>
    <submittedName>
        <fullName evidence="7">Sodium-independent anion transporter</fullName>
    </submittedName>
</protein>
<feature type="transmembrane region" description="Helical" evidence="5">
    <location>
        <begin position="32"/>
        <end position="48"/>
    </location>
</feature>
<dbReference type="Pfam" id="PF00916">
    <property type="entry name" value="Sulfate_transp"/>
    <property type="match status" value="1"/>
</dbReference>
<comment type="subcellular location">
    <subcellularLocation>
        <location evidence="1">Membrane</location>
        <topology evidence="1">Multi-pass membrane protein</topology>
    </subcellularLocation>
</comment>
<feature type="transmembrane region" description="Helical" evidence="5">
    <location>
        <begin position="369"/>
        <end position="397"/>
    </location>
</feature>
<dbReference type="NCBIfam" id="TIGR00815">
    <property type="entry name" value="sulP"/>
    <property type="match status" value="1"/>
</dbReference>
<keyword evidence="3 5" id="KW-1133">Transmembrane helix</keyword>
<dbReference type="CDD" id="cd07042">
    <property type="entry name" value="STAS_SulP_like_sulfate_transporter"/>
    <property type="match status" value="1"/>
</dbReference>
<feature type="transmembrane region" description="Helical" evidence="5">
    <location>
        <begin position="303"/>
        <end position="324"/>
    </location>
</feature>
<evidence type="ECO:0000256" key="4">
    <source>
        <dbReference type="ARBA" id="ARBA00023136"/>
    </source>
</evidence>
<dbReference type="InterPro" id="IPR002645">
    <property type="entry name" value="STAS_dom"/>
</dbReference>
<dbReference type="InterPro" id="IPR018045">
    <property type="entry name" value="S04_transporter_CS"/>
</dbReference>
<comment type="caution">
    <text evidence="7">The sequence shown here is derived from an EMBL/GenBank/DDBJ whole genome shotgun (WGS) entry which is preliminary data.</text>
</comment>
<feature type="transmembrane region" description="Helical" evidence="5">
    <location>
        <begin position="330"/>
        <end position="349"/>
    </location>
</feature>
<accession>A0AA37SL03</accession>
<dbReference type="InterPro" id="IPR036513">
    <property type="entry name" value="STAS_dom_sf"/>
</dbReference>
<evidence type="ECO:0000256" key="3">
    <source>
        <dbReference type="ARBA" id="ARBA00022989"/>
    </source>
</evidence>
<dbReference type="Proteomes" id="UP001156666">
    <property type="component" value="Unassembled WGS sequence"/>
</dbReference>
<name>A0AA37SL03_9BACT</name>
<dbReference type="GO" id="GO:0016020">
    <property type="term" value="C:membrane"/>
    <property type="evidence" value="ECO:0007669"/>
    <property type="project" value="UniProtKB-SubCell"/>
</dbReference>
<reference evidence="7" key="1">
    <citation type="journal article" date="2014" name="Int. J. Syst. Evol. Microbiol.">
        <title>Complete genome sequence of Corynebacterium casei LMG S-19264T (=DSM 44701T), isolated from a smear-ripened cheese.</title>
        <authorList>
            <consortium name="US DOE Joint Genome Institute (JGI-PGF)"/>
            <person name="Walter F."/>
            <person name="Albersmeier A."/>
            <person name="Kalinowski J."/>
            <person name="Ruckert C."/>
        </authorList>
    </citation>
    <scope>NUCLEOTIDE SEQUENCE</scope>
    <source>
        <strain evidence="7">NBRC 108769</strain>
    </source>
</reference>
<dbReference type="PROSITE" id="PS50801">
    <property type="entry name" value="STAS"/>
    <property type="match status" value="1"/>
</dbReference>
<evidence type="ECO:0000256" key="5">
    <source>
        <dbReference type="SAM" id="Phobius"/>
    </source>
</evidence>
<sequence>MLRHDFIAGITVATILVPQGLAYALLAGVPPIYGLYTAIVPLIVYAILGTSRQLAIGPVAISSLLVLSGVSSIATPGTDEFLGLVITAGLLIGFCQWLLGLVRLGFIANFISLPVITGFSSAAAVIILSTQLRDALGIVIPRFDSVFSRLGYTMEHLGETSFLTTVICGGAIAIMLILKAINKKIPGALFVIIIGLVLVYFFNLDEKGVDIIGVIPEGLPSFSIPDLSIGKIKQLIPVVLTVTTIGIVECVSIAKTLQAKHKDYDIDVDQELIAIGASKMVGAFFQSIPSSGSFSRSAINSSAGAKTTIAAFFTVGLISLTLIFLTPLFYYLPSAVLAAIILLAVVGLFDIKEVVHLWKTHKRDFLMMVVTFVCTLIFGIEEGVLIGVVISIASVLIKSSKPHVAILGKVPGTNEFRNIKRFEDAIEYESTVIVRFDEQLYFANAGYFKDKVSKIINIPKYAKLKYFVLDASNMHNIDSTGIKILHDITSMLKSRGIELHMCGVKGPVRDMLYKNQMLTEIEKHHMNINAAIDQLQTGKPIKNKGKALQTNFRR</sequence>
<feature type="transmembrane region" description="Helical" evidence="5">
    <location>
        <begin position="81"/>
        <end position="99"/>
    </location>
</feature>
<feature type="transmembrane region" description="Helical" evidence="5">
    <location>
        <begin position="235"/>
        <end position="254"/>
    </location>
</feature>
<feature type="transmembrane region" description="Helical" evidence="5">
    <location>
        <begin position="106"/>
        <end position="128"/>
    </location>
</feature>
<feature type="transmembrane region" description="Helical" evidence="5">
    <location>
        <begin position="160"/>
        <end position="178"/>
    </location>
</feature>
<dbReference type="PROSITE" id="PS01130">
    <property type="entry name" value="SLC26A"/>
    <property type="match status" value="1"/>
</dbReference>
<evidence type="ECO:0000259" key="6">
    <source>
        <dbReference type="PROSITE" id="PS50801"/>
    </source>
</evidence>
<dbReference type="PANTHER" id="PTHR11814">
    <property type="entry name" value="SULFATE TRANSPORTER"/>
    <property type="match status" value="1"/>
</dbReference>
<evidence type="ECO:0000256" key="2">
    <source>
        <dbReference type="ARBA" id="ARBA00022692"/>
    </source>
</evidence>
<gene>
    <name evidence="7" type="ORF">GCM10007940_07410</name>
</gene>
<dbReference type="EMBL" id="BSOH01000003">
    <property type="protein sequence ID" value="GLR16126.1"/>
    <property type="molecule type" value="Genomic_DNA"/>
</dbReference>
<dbReference type="InterPro" id="IPR011547">
    <property type="entry name" value="SLC26A/SulP_dom"/>
</dbReference>
<evidence type="ECO:0000313" key="8">
    <source>
        <dbReference type="Proteomes" id="UP001156666"/>
    </source>
</evidence>
<reference evidence="7" key="2">
    <citation type="submission" date="2023-01" db="EMBL/GenBank/DDBJ databases">
        <title>Draft genome sequence of Portibacter lacus strain NBRC 108769.</title>
        <authorList>
            <person name="Sun Q."/>
            <person name="Mori K."/>
        </authorList>
    </citation>
    <scope>NUCLEOTIDE SEQUENCE</scope>
    <source>
        <strain evidence="7">NBRC 108769</strain>
    </source>
</reference>
<dbReference type="AlphaFoldDB" id="A0AA37SL03"/>
<evidence type="ECO:0000256" key="1">
    <source>
        <dbReference type="ARBA" id="ARBA00004141"/>
    </source>
</evidence>
<feature type="transmembrane region" description="Helical" evidence="5">
    <location>
        <begin position="185"/>
        <end position="202"/>
    </location>
</feature>
<dbReference type="Pfam" id="PF01740">
    <property type="entry name" value="STAS"/>
    <property type="match status" value="1"/>
</dbReference>
<feature type="transmembrane region" description="Helical" evidence="5">
    <location>
        <begin position="55"/>
        <end position="75"/>
    </location>
</feature>
<dbReference type="Gene3D" id="3.30.750.24">
    <property type="entry name" value="STAS domain"/>
    <property type="match status" value="1"/>
</dbReference>
<evidence type="ECO:0000313" key="7">
    <source>
        <dbReference type="EMBL" id="GLR16126.1"/>
    </source>
</evidence>
<keyword evidence="8" id="KW-1185">Reference proteome</keyword>
<feature type="domain" description="STAS" evidence="6">
    <location>
        <begin position="421"/>
        <end position="535"/>
    </location>
</feature>